<gene>
    <name evidence="2" type="primary">pcaR1</name>
</gene>
<sequence length="332" mass="36935">MRTHHLQEHGQHRRRIAAPVEAAQLQVLEVAAAQGHEHHARQAQAGGRPGGDGQPEATGHQGHGRHHVLDVLLDRQPHAFLAEGLGHFLRQPVDGLVGVEDHGQPVEVGHPDLPALRQRVRFVHRHQQRLAQHRLDHQVRLGRDQAVEAHADAPFAQRLQLLGLGEVVQRDAHLGPLRVELREHAGNDVQHARAVDAHVELSGQALRRAPRALGRALRQVQQVGHLVQQRLARLGQLHAGRCAQEQRRPHLVFQRLDLARQRRLRHVQALGRAGEVALFGDRQKLAHVFEIHGASWFGSQYLTSIGSQKFGIGRDDRSALSLATEAVALKKN</sequence>
<evidence type="ECO:0000313" key="2">
    <source>
        <dbReference type="EMBL" id="ACN62959.1"/>
    </source>
</evidence>
<reference evidence="2" key="1">
    <citation type="journal article" date="2010" name="World J. Microbiol. Biotechnol.">
        <title>A novel degradation pathway of chloroaniline in Diaphorobacter sp. PCA039 entails initial hydroxylation.</title>
        <authorList>
            <person name="Zhang T."/>
            <person name="Ren H.F."/>
            <person name="Liu Y."/>
            <person name="Zhu B.L."/>
            <person name="Liu Z.P."/>
            <person name="Liu S.J."/>
        </authorList>
    </citation>
    <scope>NUCLEOTIDE SEQUENCE</scope>
    <source>
        <strain evidence="2">PCA039</strain>
    </source>
</reference>
<name>C0KGL6_9BURK</name>
<feature type="region of interest" description="Disordered" evidence="1">
    <location>
        <begin position="34"/>
        <end position="64"/>
    </location>
</feature>
<accession>C0KGL6</accession>
<proteinExistence type="predicted"/>
<dbReference type="AlphaFoldDB" id="C0KGL6"/>
<dbReference type="EMBL" id="FJ601374">
    <property type="protein sequence ID" value="ACN62959.1"/>
    <property type="molecule type" value="Genomic_DNA"/>
</dbReference>
<protein>
    <submittedName>
        <fullName evidence="2">LysR family transcriptional regulator</fullName>
    </submittedName>
</protein>
<dbReference type="AntiFam" id="ANF00185">
    <property type="entry name" value="Shadow ORF (opposite ybhD)"/>
</dbReference>
<organism evidence="2">
    <name type="scientific">Diaphorobacter sp. PCA039</name>
    <dbReference type="NCBI Taxonomy" id="266831"/>
    <lineage>
        <taxon>Bacteria</taxon>
        <taxon>Pseudomonadati</taxon>
        <taxon>Pseudomonadota</taxon>
        <taxon>Betaproteobacteria</taxon>
        <taxon>Burkholderiales</taxon>
        <taxon>Comamonadaceae</taxon>
        <taxon>Diaphorobacter</taxon>
    </lineage>
</organism>
<evidence type="ECO:0000256" key="1">
    <source>
        <dbReference type="SAM" id="MobiDB-lite"/>
    </source>
</evidence>